<dbReference type="PROSITE" id="PS51186">
    <property type="entry name" value="GNAT"/>
    <property type="match status" value="1"/>
</dbReference>
<dbReference type="Pfam" id="PF13508">
    <property type="entry name" value="Acetyltransf_7"/>
    <property type="match status" value="1"/>
</dbReference>
<accession>A0A5E6U265</accession>
<evidence type="ECO:0000259" key="1">
    <source>
        <dbReference type="PROSITE" id="PS51186"/>
    </source>
</evidence>
<gene>
    <name evidence="2" type="ORF">PS659_03293</name>
</gene>
<reference evidence="2 3" key="1">
    <citation type="submission" date="2019-09" db="EMBL/GenBank/DDBJ databases">
        <authorList>
            <person name="Chandra G."/>
            <person name="Truman W A."/>
        </authorList>
    </citation>
    <scope>NUCLEOTIDE SEQUENCE [LARGE SCALE GENOMIC DNA]</scope>
    <source>
        <strain evidence="2">PS659</strain>
    </source>
</reference>
<evidence type="ECO:0000313" key="2">
    <source>
        <dbReference type="EMBL" id="VVM99739.1"/>
    </source>
</evidence>
<name>A0A5E6U265_PSEFL</name>
<dbReference type="InterPro" id="IPR000182">
    <property type="entry name" value="GNAT_dom"/>
</dbReference>
<dbReference type="RefSeq" id="WP_191630361.1">
    <property type="nucleotide sequence ID" value="NZ_CABVGY010000018.1"/>
</dbReference>
<dbReference type="AlphaFoldDB" id="A0A5E6U265"/>
<dbReference type="GO" id="GO:0016747">
    <property type="term" value="F:acyltransferase activity, transferring groups other than amino-acyl groups"/>
    <property type="evidence" value="ECO:0007669"/>
    <property type="project" value="InterPro"/>
</dbReference>
<evidence type="ECO:0000313" key="3">
    <source>
        <dbReference type="Proteomes" id="UP000326729"/>
    </source>
</evidence>
<feature type="domain" description="N-acetyltransferase" evidence="1">
    <location>
        <begin position="1"/>
        <end position="148"/>
    </location>
</feature>
<dbReference type="Gene3D" id="3.40.630.30">
    <property type="match status" value="1"/>
</dbReference>
<proteinExistence type="predicted"/>
<organism evidence="2 3">
    <name type="scientific">Pseudomonas fluorescens</name>
    <dbReference type="NCBI Taxonomy" id="294"/>
    <lineage>
        <taxon>Bacteria</taxon>
        <taxon>Pseudomonadati</taxon>
        <taxon>Pseudomonadota</taxon>
        <taxon>Gammaproteobacteria</taxon>
        <taxon>Pseudomonadales</taxon>
        <taxon>Pseudomonadaceae</taxon>
        <taxon>Pseudomonas</taxon>
    </lineage>
</organism>
<sequence length="149" mass="16943">MLRMVEISTPIELKSETLRERLVKGQSPKTRQFIAVLDDTEVGLLIYEDWGRPEGFIYEIFVLRDTRKCGVGTWILSNAELIAEQLGHTSVRLTARSLFQDELSDCDLIAWYESKGYIQSTAERGLLEKSLSHRNDSASEVALDFTVES</sequence>
<protein>
    <recommendedName>
        <fullName evidence="1">N-acetyltransferase domain-containing protein</fullName>
    </recommendedName>
</protein>
<dbReference type="InterPro" id="IPR016181">
    <property type="entry name" value="Acyl_CoA_acyltransferase"/>
</dbReference>
<dbReference type="EMBL" id="CABVGY010000018">
    <property type="protein sequence ID" value="VVM99739.1"/>
    <property type="molecule type" value="Genomic_DNA"/>
</dbReference>
<dbReference type="SUPFAM" id="SSF55729">
    <property type="entry name" value="Acyl-CoA N-acyltransferases (Nat)"/>
    <property type="match status" value="1"/>
</dbReference>
<dbReference type="Proteomes" id="UP000326729">
    <property type="component" value="Unassembled WGS sequence"/>
</dbReference>
<dbReference type="CDD" id="cd04301">
    <property type="entry name" value="NAT_SF"/>
    <property type="match status" value="1"/>
</dbReference>